<proteinExistence type="predicted"/>
<protein>
    <submittedName>
        <fullName evidence="1">Uncharacterized protein</fullName>
    </submittedName>
</protein>
<evidence type="ECO:0000313" key="1">
    <source>
        <dbReference type="EMBL" id="ONI38575.1"/>
    </source>
</evidence>
<reference evidence="1" key="1">
    <citation type="submission" date="2016-08" db="EMBL/GenBank/DDBJ databases">
        <authorList>
            <person name="Ngugi D.K."/>
            <person name="Miyake S."/>
            <person name="Stingl U."/>
        </authorList>
    </citation>
    <scope>NUCLEOTIDE SEQUENCE</scope>
    <source>
        <strain evidence="1">SCG-B11WGA-EpuloA1</strain>
    </source>
</reference>
<evidence type="ECO:0000313" key="2">
    <source>
        <dbReference type="Proteomes" id="UP000188605"/>
    </source>
</evidence>
<name>A0ACC8X975_9FIRM</name>
<keyword evidence="2" id="KW-1185">Reference proteome</keyword>
<dbReference type="EMBL" id="LJDB01000083">
    <property type="protein sequence ID" value="ONI38575.1"/>
    <property type="molecule type" value="Genomic_DNA"/>
</dbReference>
<gene>
    <name evidence="1" type="ORF">AN396_10295</name>
</gene>
<organism evidence="1 2">
    <name type="scientific">Candidatus Epulonipiscium fishelsonii</name>
    <dbReference type="NCBI Taxonomy" id="77094"/>
    <lineage>
        <taxon>Bacteria</taxon>
        <taxon>Bacillati</taxon>
        <taxon>Bacillota</taxon>
        <taxon>Clostridia</taxon>
        <taxon>Lachnospirales</taxon>
        <taxon>Lachnospiraceae</taxon>
        <taxon>Candidatus Epulonipiscium</taxon>
    </lineage>
</organism>
<sequence>MDYNYYNYKIEREVLRWIAEISEPETNIKQKAQNVQNKLNSMYPQKYHQIMTEAVRGMVKAVILGIDYIPNPPVIKTSLPRRDKMAYKEISYHKRMAMIEGAYTGMGGIFLGIMDFPFLLSIKMKMLYELSAIYGYDTSSVRERVYMLLIFHLAFSSQKSKKVILSRLENWDEYKKTIPEDMSNLDWEIFQREYRDYLDFAKLLQLLPVVGAPIGAYVNNKLLKSLGTTAINAFHLRYMKYF</sequence>
<comment type="caution">
    <text evidence="1">The sequence shown here is derived from an EMBL/GenBank/DDBJ whole genome shotgun (WGS) entry which is preliminary data.</text>
</comment>
<accession>A0ACC8X975</accession>
<dbReference type="Proteomes" id="UP000188605">
    <property type="component" value="Unassembled WGS sequence"/>
</dbReference>